<organismHost>
    <name type="scientific">Phacochoerus africanus</name>
    <name type="common">Warthog</name>
    <dbReference type="NCBI Taxonomy" id="41426"/>
</organismHost>
<organismHost>
    <name type="scientific">Sus scrofa</name>
    <name type="common">Pig</name>
    <dbReference type="NCBI Taxonomy" id="9823"/>
</organismHost>
<protein>
    <submittedName>
        <fullName evidence="2">Uncharacterized protein</fullName>
    </submittedName>
</protein>
<organismHost>
    <name type="scientific">Ornithodoros</name>
    <name type="common">relapsing fever ticks</name>
    <dbReference type="NCBI Taxonomy" id="6937"/>
</organismHost>
<name>A0A6G6AHQ9_ASF</name>
<organism evidence="2 3">
    <name type="scientific">African swine fever virus</name>
    <name type="common">ASFV</name>
    <dbReference type="NCBI Taxonomy" id="10497"/>
    <lineage>
        <taxon>Viruses</taxon>
        <taxon>Varidnaviria</taxon>
        <taxon>Bamfordvirae</taxon>
        <taxon>Nucleocytoviricota</taxon>
        <taxon>Pokkesviricetes</taxon>
        <taxon>Asfuvirales</taxon>
        <taxon>Asfarviridae</taxon>
        <taxon>Asfivirus</taxon>
        <taxon>Asfivirus haemorrhagiae</taxon>
    </lineage>
</organism>
<evidence type="ECO:0000256" key="1">
    <source>
        <dbReference type="SAM" id="MobiDB-lite"/>
    </source>
</evidence>
<accession>A0A6G6AHQ9</accession>
<proteinExistence type="predicted"/>
<dbReference type="Proteomes" id="UP000500872">
    <property type="component" value="Segment"/>
</dbReference>
<organismHost>
    <name type="scientific">Phacochoerus aethiopicus</name>
    <name type="common">Warthog</name>
    <dbReference type="NCBI Taxonomy" id="85517"/>
</organismHost>
<evidence type="ECO:0000313" key="3">
    <source>
        <dbReference type="Proteomes" id="UP000500872"/>
    </source>
</evidence>
<sequence length="90" mass="10531">MQLETLDERKGRRVGVTRKKRSPPLLAARPTDLDKMSPQITNELFLVNRRGNQRLKLLSSRQLLQKVCGIQFGIRHIIIKKINLFMKTFM</sequence>
<organismHost>
    <name type="scientific">Potamochoerus larvatus</name>
    <name type="common">Bushpig</name>
    <dbReference type="NCBI Taxonomy" id="273792"/>
</organismHost>
<dbReference type="EMBL" id="MN913970">
    <property type="protein sequence ID" value="QID21289.1"/>
    <property type="molecule type" value="Genomic_DNA"/>
</dbReference>
<feature type="compositionally biased region" description="Basic and acidic residues" evidence="1">
    <location>
        <begin position="1"/>
        <end position="10"/>
    </location>
</feature>
<organismHost>
    <name type="scientific">Ornithodoros moubata</name>
    <name type="common">Soft tick</name>
    <name type="synonym">Argasid tick</name>
    <dbReference type="NCBI Taxonomy" id="6938"/>
</organismHost>
<feature type="region of interest" description="Disordered" evidence="1">
    <location>
        <begin position="1"/>
        <end position="32"/>
    </location>
</feature>
<evidence type="ECO:0000313" key="2">
    <source>
        <dbReference type="EMBL" id="QID21289.1"/>
    </source>
</evidence>
<feature type="compositionally biased region" description="Basic residues" evidence="1">
    <location>
        <begin position="11"/>
        <end position="22"/>
    </location>
</feature>
<reference evidence="3" key="1">
    <citation type="submission" date="2020-01" db="EMBL/GenBank/DDBJ databases">
        <authorList>
            <person name="Chastagner A."/>
            <person name="Le Potier M.-F."/>
            <person name="Pereira de Oliveira R."/>
        </authorList>
    </citation>
    <scope>NUCLEOTIDE SEQUENCE [LARGE SCALE GENOMIC DNA]</scope>
    <source>
        <strain evidence="3">Liv13/33</strain>
    </source>
</reference>